<accession>A0A1B1NCL9</accession>
<proteinExistence type="predicted"/>
<organism evidence="1 2">
    <name type="scientific">Serinicoccus hydrothermalis</name>
    <dbReference type="NCBI Taxonomy" id="1758689"/>
    <lineage>
        <taxon>Bacteria</taxon>
        <taxon>Bacillati</taxon>
        <taxon>Actinomycetota</taxon>
        <taxon>Actinomycetes</taxon>
        <taxon>Micrococcales</taxon>
        <taxon>Ornithinimicrobiaceae</taxon>
        <taxon>Serinicoccus</taxon>
    </lineage>
</organism>
<name>A0A1B1NCL9_9MICO</name>
<dbReference type="AlphaFoldDB" id="A0A1B1NCL9"/>
<dbReference type="KEGG" id="serj:SGUI_1777"/>
<gene>
    <name evidence="1" type="ORF">SGUI_1777</name>
</gene>
<dbReference type="EMBL" id="CP014989">
    <property type="protein sequence ID" value="ANS79173.1"/>
    <property type="molecule type" value="Genomic_DNA"/>
</dbReference>
<evidence type="ECO:0000313" key="2">
    <source>
        <dbReference type="Proteomes" id="UP000092482"/>
    </source>
</evidence>
<protein>
    <submittedName>
        <fullName evidence="1">Uncharacterized protein</fullName>
    </submittedName>
</protein>
<dbReference type="Proteomes" id="UP000092482">
    <property type="component" value="Chromosome"/>
</dbReference>
<evidence type="ECO:0000313" key="1">
    <source>
        <dbReference type="EMBL" id="ANS79173.1"/>
    </source>
</evidence>
<sequence>MQSGRAVLIVSCTSLAEQVSIVSSEFQELVQGIRVDAGPVAG</sequence>
<keyword evidence="2" id="KW-1185">Reference proteome</keyword>
<reference evidence="1 2" key="1">
    <citation type="submission" date="2016-03" db="EMBL/GenBank/DDBJ databases">
        <title>Shallow-sea hydrothermal system.</title>
        <authorList>
            <person name="Tang K."/>
        </authorList>
    </citation>
    <scope>NUCLEOTIDE SEQUENCE [LARGE SCALE GENOMIC DNA]</scope>
    <source>
        <strain evidence="1 2">JLT9</strain>
    </source>
</reference>